<feature type="active site" description="Proton donor" evidence="2">
    <location>
        <position position="12"/>
    </location>
</feature>
<dbReference type="GO" id="GO:0046872">
    <property type="term" value="F:metal ion binding"/>
    <property type="evidence" value="ECO:0007669"/>
    <property type="project" value="UniProtKB-KW"/>
</dbReference>
<feature type="binding site" evidence="3">
    <location>
        <position position="184"/>
    </location>
    <ligand>
        <name>substrate</name>
    </ligand>
</feature>
<proteinExistence type="inferred from homology"/>
<feature type="binding site" evidence="4">
    <location>
        <position position="12"/>
    </location>
    <ligand>
        <name>Mg(2+)</name>
        <dbReference type="ChEBI" id="CHEBI:18420"/>
    </ligand>
</feature>
<dbReference type="InterPro" id="IPR036412">
    <property type="entry name" value="HAD-like_sf"/>
</dbReference>
<dbReference type="PANTHER" id="PTHR19288:SF46">
    <property type="entry name" value="HALOACID DEHALOGENASE-LIKE HYDROLASE DOMAIN-CONTAINING PROTEIN 2"/>
    <property type="match status" value="1"/>
</dbReference>
<dbReference type="NCBIfam" id="TIGR01460">
    <property type="entry name" value="HAD-SF-IIA"/>
    <property type="match status" value="1"/>
</dbReference>
<dbReference type="Pfam" id="PF13344">
    <property type="entry name" value="Hydrolase_6"/>
    <property type="match status" value="1"/>
</dbReference>
<dbReference type="PROSITE" id="PS01228">
    <property type="entry name" value="COF_1"/>
    <property type="match status" value="1"/>
</dbReference>
<comment type="similarity">
    <text evidence="1">Belongs to the HAD-like hydrolase superfamily. NagD family.</text>
</comment>
<feature type="binding site" evidence="4">
    <location>
        <position position="209"/>
    </location>
    <ligand>
        <name>Mg(2+)</name>
        <dbReference type="ChEBI" id="CHEBI:18420"/>
    </ligand>
</feature>
<dbReference type="STRING" id="586411.SAMN05216187_10615"/>
<dbReference type="RefSeq" id="WP_176760617.1">
    <property type="nucleotide sequence ID" value="NZ_FNFI01000006.1"/>
</dbReference>
<dbReference type="InterPro" id="IPR023214">
    <property type="entry name" value="HAD_sf"/>
</dbReference>
<name>A0A1G9A6K4_9STAP</name>
<dbReference type="GO" id="GO:0016791">
    <property type="term" value="F:phosphatase activity"/>
    <property type="evidence" value="ECO:0007669"/>
    <property type="project" value="TreeGrafter"/>
</dbReference>
<gene>
    <name evidence="5" type="ORF">SAMN05216187_10615</name>
</gene>
<dbReference type="EMBL" id="FNFI01000006">
    <property type="protein sequence ID" value="SDK22504.1"/>
    <property type="molecule type" value="Genomic_DNA"/>
</dbReference>
<dbReference type="Gene3D" id="3.40.50.1000">
    <property type="entry name" value="HAD superfamily/HAD-like"/>
    <property type="match status" value="2"/>
</dbReference>
<evidence type="ECO:0000313" key="5">
    <source>
        <dbReference type="EMBL" id="SDK22504.1"/>
    </source>
</evidence>
<dbReference type="Proteomes" id="UP000242700">
    <property type="component" value="Unassembled WGS sequence"/>
</dbReference>
<dbReference type="SUPFAM" id="SSF56784">
    <property type="entry name" value="HAD-like"/>
    <property type="match status" value="1"/>
</dbReference>
<evidence type="ECO:0000256" key="2">
    <source>
        <dbReference type="PIRSR" id="PIRSR000915-1"/>
    </source>
</evidence>
<comment type="cofactor">
    <cofactor evidence="4">
        <name>Mg(2+)</name>
        <dbReference type="ChEBI" id="CHEBI:18420"/>
    </cofactor>
    <text evidence="4">Divalent metal ions. Mg(2+) is the most effective.</text>
</comment>
<dbReference type="Pfam" id="PF13242">
    <property type="entry name" value="Hydrolase_like"/>
    <property type="match status" value="1"/>
</dbReference>
<dbReference type="PIRSF" id="PIRSF000915">
    <property type="entry name" value="PGP-type_phosphatase"/>
    <property type="match status" value="1"/>
</dbReference>
<protein>
    <recommendedName>
        <fullName evidence="1">Acid sugar phosphatase</fullName>
        <ecNumber evidence="1">3.1.3.-</ecNumber>
    </recommendedName>
</protein>
<feature type="active site" description="Nucleophile" evidence="2">
    <location>
        <position position="10"/>
    </location>
</feature>
<dbReference type="EC" id="3.1.3.-" evidence="1"/>
<sequence length="267" mass="29396">MTEIELFIFDIDGTILLEDKLLPYAEETIQFLNRLNKKIYFLTNSSTRTNEEVAEHLNFLSIPAESSDIITPVSLISSYFRTYSEVPRVMVIAGDSVKSELAKAKIILTNNPDEITHVLVGLDKEFSYKKLNSAAEAVRKGAQLIGLNPDPFCPMKNGVIPDAGTLIKAIESASNIKAKNIIGKPSKFPADYIFSKTDLAGEKCLMIGDRLDTDILFGSNAGMNTALVLTGVTSAEEAENTNITPHRIYEDLSQLMKELSLNTKSIT</sequence>
<evidence type="ECO:0000256" key="4">
    <source>
        <dbReference type="PIRSR" id="PIRSR000915-3"/>
    </source>
</evidence>
<evidence type="ECO:0000256" key="3">
    <source>
        <dbReference type="PIRSR" id="PIRSR000915-2"/>
    </source>
</evidence>
<comment type="function">
    <text evidence="1">Catalyzes the dephosphorylation of 2-6 carbon acid sugars in vitro.</text>
</comment>
<feature type="binding site" evidence="4">
    <location>
        <position position="10"/>
    </location>
    <ligand>
        <name>Mg(2+)</name>
        <dbReference type="ChEBI" id="CHEBI:18420"/>
    </ligand>
</feature>
<organism evidence="5 6">
    <name type="scientific">Jeotgalicoccus aerolatus</name>
    <dbReference type="NCBI Taxonomy" id="709510"/>
    <lineage>
        <taxon>Bacteria</taxon>
        <taxon>Bacillati</taxon>
        <taxon>Bacillota</taxon>
        <taxon>Bacilli</taxon>
        <taxon>Bacillales</taxon>
        <taxon>Staphylococcaceae</taxon>
        <taxon>Jeotgalicoccus</taxon>
    </lineage>
</organism>
<keyword evidence="1 4" id="KW-0460">Magnesium</keyword>
<dbReference type="GO" id="GO:0005737">
    <property type="term" value="C:cytoplasm"/>
    <property type="evidence" value="ECO:0007669"/>
    <property type="project" value="TreeGrafter"/>
</dbReference>
<reference evidence="6" key="1">
    <citation type="submission" date="2016-10" db="EMBL/GenBank/DDBJ databases">
        <authorList>
            <person name="Varghese N."/>
            <person name="Submissions S."/>
        </authorList>
    </citation>
    <scope>NUCLEOTIDE SEQUENCE [LARGE SCALE GENOMIC DNA]</scope>
    <source>
        <strain evidence="6">CGMCC 1.8911</strain>
    </source>
</reference>
<dbReference type="InterPro" id="IPR006357">
    <property type="entry name" value="HAD-SF_hydro_IIA"/>
</dbReference>
<keyword evidence="1 4" id="KW-0479">Metal-binding</keyword>
<accession>A0A1G9A6K4</accession>
<dbReference type="PANTHER" id="PTHR19288">
    <property type="entry name" value="4-NITROPHENYLPHOSPHATASE-RELATED"/>
    <property type="match status" value="1"/>
</dbReference>
<evidence type="ECO:0000313" key="6">
    <source>
        <dbReference type="Proteomes" id="UP000242700"/>
    </source>
</evidence>
<dbReference type="AlphaFoldDB" id="A0A1G9A6K4"/>
<evidence type="ECO:0000256" key="1">
    <source>
        <dbReference type="PIRNR" id="PIRNR000915"/>
    </source>
</evidence>